<feature type="region of interest" description="Disordered" evidence="1">
    <location>
        <begin position="197"/>
        <end position="305"/>
    </location>
</feature>
<feature type="compositionally biased region" description="Basic residues" evidence="1">
    <location>
        <begin position="1"/>
        <end position="11"/>
    </location>
</feature>
<comment type="caution">
    <text evidence="2">The sequence shown here is derived from an EMBL/GenBank/DDBJ whole genome shotgun (WGS) entry which is preliminary data.</text>
</comment>
<dbReference type="Proteomes" id="UP000230750">
    <property type="component" value="Unassembled WGS sequence"/>
</dbReference>
<dbReference type="PANTHER" id="PTHR16524">
    <property type="entry name" value="CELL DEATH REGULATOR AVEN"/>
    <property type="match status" value="1"/>
</dbReference>
<sequence length="388" mass="43317">MRPDKHKKKQHAAYAKKTAQKNKKSGNTSNDTTNTNSQPRSKPRPRTSGNTSENSVRADDIGFTIESKQFKGSSRNELSLNSNLTEDKDNVTSFSRRQIESNWQQYDELPGDQEIVHHRGADFMLLLTQTAGSQFRFKDEETLDEDTTQQEGSTSLFSFDCNELADKLQTISLPERLEIPRTVFDMEMLEILDQDATTSNTFPSNQINTTVQQGIPSMSKQEETSTSDNELEDILARSQTDRSVLQQSMHADLDPNAASKSRLEASSLCQEREAEEEVHQKGVNSDRLPSNSLSNPVESSAKHSEDDELDFLLSLGSPVVESNSHQSKLKDEIEEMSRLQGGTLASLILHNESTQEVLARPAQNSSVGSSDVQTTESLDDWLDSILED</sequence>
<dbReference type="PANTHER" id="PTHR16524:SF2">
    <property type="entry name" value="CELL DEATH REGULATOR AVEN"/>
    <property type="match status" value="1"/>
</dbReference>
<protein>
    <submittedName>
        <fullName evidence="2">Putative cell death regulator Aven</fullName>
    </submittedName>
</protein>
<evidence type="ECO:0000256" key="1">
    <source>
        <dbReference type="SAM" id="MobiDB-lite"/>
    </source>
</evidence>
<accession>A0A2G8JS42</accession>
<reference evidence="2 3" key="1">
    <citation type="journal article" date="2017" name="PLoS Biol.">
        <title>The sea cucumber genome provides insights into morphological evolution and visceral regeneration.</title>
        <authorList>
            <person name="Zhang X."/>
            <person name="Sun L."/>
            <person name="Yuan J."/>
            <person name="Sun Y."/>
            <person name="Gao Y."/>
            <person name="Zhang L."/>
            <person name="Li S."/>
            <person name="Dai H."/>
            <person name="Hamel J.F."/>
            <person name="Liu C."/>
            <person name="Yu Y."/>
            <person name="Liu S."/>
            <person name="Lin W."/>
            <person name="Guo K."/>
            <person name="Jin S."/>
            <person name="Xu P."/>
            <person name="Storey K.B."/>
            <person name="Huan P."/>
            <person name="Zhang T."/>
            <person name="Zhou Y."/>
            <person name="Zhang J."/>
            <person name="Lin C."/>
            <person name="Li X."/>
            <person name="Xing L."/>
            <person name="Huo D."/>
            <person name="Sun M."/>
            <person name="Wang L."/>
            <person name="Mercier A."/>
            <person name="Li F."/>
            <person name="Yang H."/>
            <person name="Xiang J."/>
        </authorList>
    </citation>
    <scope>NUCLEOTIDE SEQUENCE [LARGE SCALE GENOMIC DNA]</scope>
    <source>
        <strain evidence="2">Shaxun</strain>
        <tissue evidence="2">Muscle</tissue>
    </source>
</reference>
<evidence type="ECO:0000313" key="3">
    <source>
        <dbReference type="Proteomes" id="UP000230750"/>
    </source>
</evidence>
<feature type="region of interest" description="Disordered" evidence="1">
    <location>
        <begin position="1"/>
        <end position="61"/>
    </location>
</feature>
<feature type="compositionally biased region" description="Polar residues" evidence="1">
    <location>
        <begin position="237"/>
        <end position="249"/>
    </location>
</feature>
<dbReference type="EMBL" id="MRZV01001348">
    <property type="protein sequence ID" value="PIK38528.1"/>
    <property type="molecule type" value="Genomic_DNA"/>
</dbReference>
<dbReference type="AlphaFoldDB" id="A0A2G8JS42"/>
<dbReference type="GO" id="GO:0010972">
    <property type="term" value="P:negative regulation of G2/M transition of mitotic cell cycle"/>
    <property type="evidence" value="ECO:0007669"/>
    <property type="project" value="TreeGrafter"/>
</dbReference>
<gene>
    <name evidence="2" type="ORF">BSL78_24621</name>
</gene>
<name>A0A2G8JS42_STIJA</name>
<feature type="compositionally biased region" description="Polar residues" evidence="1">
    <location>
        <begin position="356"/>
        <end position="376"/>
    </location>
</feature>
<organism evidence="2 3">
    <name type="scientific">Stichopus japonicus</name>
    <name type="common">Sea cucumber</name>
    <dbReference type="NCBI Taxonomy" id="307972"/>
    <lineage>
        <taxon>Eukaryota</taxon>
        <taxon>Metazoa</taxon>
        <taxon>Echinodermata</taxon>
        <taxon>Eleutherozoa</taxon>
        <taxon>Echinozoa</taxon>
        <taxon>Holothuroidea</taxon>
        <taxon>Aspidochirotacea</taxon>
        <taxon>Aspidochirotida</taxon>
        <taxon>Stichopodidae</taxon>
        <taxon>Apostichopus</taxon>
    </lineage>
</organism>
<feature type="compositionally biased region" description="Polar residues" evidence="1">
    <location>
        <begin position="197"/>
        <end position="228"/>
    </location>
</feature>
<dbReference type="STRING" id="307972.A0A2G8JS42"/>
<dbReference type="OrthoDB" id="6338233at2759"/>
<feature type="compositionally biased region" description="Low complexity" evidence="1">
    <location>
        <begin position="25"/>
        <end position="37"/>
    </location>
</feature>
<feature type="compositionally biased region" description="Polar residues" evidence="1">
    <location>
        <begin position="287"/>
        <end position="298"/>
    </location>
</feature>
<dbReference type="InterPro" id="IPR026187">
    <property type="entry name" value="Aven"/>
</dbReference>
<evidence type="ECO:0000313" key="2">
    <source>
        <dbReference type="EMBL" id="PIK38528.1"/>
    </source>
</evidence>
<feature type="region of interest" description="Disordered" evidence="1">
    <location>
        <begin position="356"/>
        <end position="388"/>
    </location>
</feature>
<feature type="compositionally biased region" description="Acidic residues" evidence="1">
    <location>
        <begin position="377"/>
        <end position="388"/>
    </location>
</feature>
<keyword evidence="3" id="KW-1185">Reference proteome</keyword>
<proteinExistence type="predicted"/>